<gene>
    <name evidence="1" type="ORF">E2C01_065509</name>
</gene>
<comment type="caution">
    <text evidence="1">The sequence shown here is derived from an EMBL/GenBank/DDBJ whole genome shotgun (WGS) entry which is preliminary data.</text>
</comment>
<reference evidence="1 2" key="1">
    <citation type="submission" date="2019-05" db="EMBL/GenBank/DDBJ databases">
        <title>Another draft genome of Portunus trituberculatus and its Hox gene families provides insights of decapod evolution.</title>
        <authorList>
            <person name="Jeong J.-H."/>
            <person name="Song I."/>
            <person name="Kim S."/>
            <person name="Choi T."/>
            <person name="Kim D."/>
            <person name="Ryu S."/>
            <person name="Kim W."/>
        </authorList>
    </citation>
    <scope>NUCLEOTIDE SEQUENCE [LARGE SCALE GENOMIC DNA]</scope>
    <source>
        <tissue evidence="1">Muscle</tissue>
    </source>
</reference>
<organism evidence="1 2">
    <name type="scientific">Portunus trituberculatus</name>
    <name type="common">Swimming crab</name>
    <name type="synonym">Neptunus trituberculatus</name>
    <dbReference type="NCBI Taxonomy" id="210409"/>
    <lineage>
        <taxon>Eukaryota</taxon>
        <taxon>Metazoa</taxon>
        <taxon>Ecdysozoa</taxon>
        <taxon>Arthropoda</taxon>
        <taxon>Crustacea</taxon>
        <taxon>Multicrustacea</taxon>
        <taxon>Malacostraca</taxon>
        <taxon>Eumalacostraca</taxon>
        <taxon>Eucarida</taxon>
        <taxon>Decapoda</taxon>
        <taxon>Pleocyemata</taxon>
        <taxon>Brachyura</taxon>
        <taxon>Eubrachyura</taxon>
        <taxon>Portunoidea</taxon>
        <taxon>Portunidae</taxon>
        <taxon>Portuninae</taxon>
        <taxon>Portunus</taxon>
    </lineage>
</organism>
<dbReference type="EMBL" id="VSRR010032548">
    <property type="protein sequence ID" value="MPC71237.1"/>
    <property type="molecule type" value="Genomic_DNA"/>
</dbReference>
<accession>A0A5B7HPS7</accession>
<evidence type="ECO:0000313" key="2">
    <source>
        <dbReference type="Proteomes" id="UP000324222"/>
    </source>
</evidence>
<protein>
    <submittedName>
        <fullName evidence="1">Uncharacterized protein</fullName>
    </submittedName>
</protein>
<sequence length="83" mass="9447">MLYPLRHRYASPPRCTRLFSSSSHLILSTSNARINQYSQSFIPSSGKLWRSLPVSIFPSSYDVTSFKREASRHLSLLADSIDL</sequence>
<proteinExistence type="predicted"/>
<dbReference type="AlphaFoldDB" id="A0A5B7HPS7"/>
<dbReference type="Proteomes" id="UP000324222">
    <property type="component" value="Unassembled WGS sequence"/>
</dbReference>
<keyword evidence="2" id="KW-1185">Reference proteome</keyword>
<evidence type="ECO:0000313" key="1">
    <source>
        <dbReference type="EMBL" id="MPC71237.1"/>
    </source>
</evidence>
<name>A0A5B7HPS7_PORTR</name>